<accession>A0A514CZI6</accession>
<evidence type="ECO:0000256" key="7">
    <source>
        <dbReference type="ARBA" id="ARBA00035110"/>
    </source>
</evidence>
<keyword evidence="5" id="KW-1175">Viral attachment to host cell pilus</keyword>
<comment type="subcellular location">
    <subcellularLocation>
        <location evidence="1">Virion</location>
    </subcellularLocation>
</comment>
<evidence type="ECO:0000256" key="6">
    <source>
        <dbReference type="ARBA" id="ARBA00023296"/>
    </source>
</evidence>
<evidence type="ECO:0000256" key="4">
    <source>
        <dbReference type="ARBA" id="ARBA00022844"/>
    </source>
</evidence>
<keyword evidence="3" id="KW-1161">Viral attachment to host cell</keyword>
<reference evidence="8" key="1">
    <citation type="submission" date="2019-05" db="EMBL/GenBank/DDBJ databases">
        <title>Metatranscriptomic reconstruction reveals RNA viruses with the potential to shape carbon cycling in soil.</title>
        <authorList>
            <person name="Starr E.P."/>
            <person name="Nuccio E."/>
            <person name="Pett-Ridge J."/>
            <person name="Banfield J.F."/>
            <person name="Firestone M.K."/>
        </authorList>
    </citation>
    <scope>NUCLEOTIDE SEQUENCE</scope>
    <source>
        <strain evidence="8">H4_Rhizo_45_scaffold_395</strain>
    </source>
</reference>
<gene>
    <name evidence="8" type="ORF">H4Rhizo45395_000004</name>
</gene>
<keyword evidence="6" id="KW-1160">Virus entry into host cell</keyword>
<proteinExistence type="inferred from homology"/>
<sequence>MASRHRTKVLTATSPGRWDLMNPPLFGPGYVIPYASGAAGVTRFKVCDDVVSSPPFTALNPLSIVEYSCEPLMRITGIVQEGSWQNVFSRYNPTNRSLYQYAPTLTPVNWLYWSTKALANLNPSKPKVDLPLFLFEFKDFPEMLKNLGDVLSRRIHPKSIPEGYLSYSFGWAPLVNDLFTLFNLAKSIDDRRRYLRSLERGTRVRRKLGKLVVQHSITPNGYSVGSTYPGGQTVFQADIDYTEKLEVWFTAHVKLRDKLPAGTDIQYLSKKLVLGLRASPATFWNMVPWTWLIDYMFNFGDLMEATLGSIPYHVPDMCIMAKSVATSKLTNTRLLSGLLVEGPCTLTTTGKQRYVTYEPIPWLTFEPILTLGQMANLGGLVVARSLGSKGFSGAH</sequence>
<evidence type="ECO:0000313" key="8">
    <source>
        <dbReference type="EMBL" id="QDH86763.1"/>
    </source>
</evidence>
<protein>
    <submittedName>
        <fullName evidence="8">Uncharacterized protein</fullName>
    </submittedName>
</protein>
<keyword evidence="4" id="KW-0946">Virion</keyword>
<evidence type="ECO:0000256" key="3">
    <source>
        <dbReference type="ARBA" id="ARBA00022804"/>
    </source>
</evidence>
<evidence type="ECO:0000256" key="5">
    <source>
        <dbReference type="ARBA" id="ARBA00023104"/>
    </source>
</evidence>
<dbReference type="InterPro" id="IPR005563">
    <property type="entry name" value="A_protein"/>
</dbReference>
<keyword evidence="2" id="KW-0945">Host-virus interaction</keyword>
<evidence type="ECO:0000256" key="1">
    <source>
        <dbReference type="ARBA" id="ARBA00004328"/>
    </source>
</evidence>
<dbReference type="GO" id="GO:0039666">
    <property type="term" value="P:virion attachment to host cell pilus"/>
    <property type="evidence" value="ECO:0007669"/>
    <property type="project" value="UniProtKB-KW"/>
</dbReference>
<name>A0A514CZI6_9VIRU</name>
<comment type="similarity">
    <text evidence="7">Belongs to the Leviviricetes maturation protein family.</text>
</comment>
<dbReference type="EMBL" id="MN032914">
    <property type="protein sequence ID" value="QDH86763.1"/>
    <property type="molecule type" value="Genomic_RNA"/>
</dbReference>
<dbReference type="Pfam" id="PF03863">
    <property type="entry name" value="Phage_mat-A"/>
    <property type="match status" value="1"/>
</dbReference>
<organism evidence="8">
    <name type="scientific">Leviviridae sp</name>
    <dbReference type="NCBI Taxonomy" id="2027243"/>
    <lineage>
        <taxon>Viruses</taxon>
        <taxon>Riboviria</taxon>
        <taxon>Orthornavirae</taxon>
        <taxon>Lenarviricota</taxon>
        <taxon>Leviviricetes</taxon>
        <taxon>Norzivirales</taxon>
        <taxon>Fiersviridae</taxon>
    </lineage>
</organism>
<dbReference type="GO" id="GO:0044423">
    <property type="term" value="C:virion component"/>
    <property type="evidence" value="ECO:0007669"/>
    <property type="project" value="UniProtKB-KW"/>
</dbReference>
<evidence type="ECO:0000256" key="2">
    <source>
        <dbReference type="ARBA" id="ARBA00022581"/>
    </source>
</evidence>